<evidence type="ECO:0000313" key="2">
    <source>
        <dbReference type="Proteomes" id="UP000799754"/>
    </source>
</evidence>
<gene>
    <name evidence="1" type="ORF">BU25DRAFT_405375</name>
</gene>
<organism evidence="1 2">
    <name type="scientific">Macroventuria anomochaeta</name>
    <dbReference type="NCBI Taxonomy" id="301207"/>
    <lineage>
        <taxon>Eukaryota</taxon>
        <taxon>Fungi</taxon>
        <taxon>Dikarya</taxon>
        <taxon>Ascomycota</taxon>
        <taxon>Pezizomycotina</taxon>
        <taxon>Dothideomycetes</taxon>
        <taxon>Pleosporomycetidae</taxon>
        <taxon>Pleosporales</taxon>
        <taxon>Pleosporineae</taxon>
        <taxon>Didymellaceae</taxon>
        <taxon>Macroventuria</taxon>
    </lineage>
</organism>
<protein>
    <submittedName>
        <fullName evidence="1">Uncharacterized protein</fullName>
    </submittedName>
</protein>
<accession>A0ACB6SGM0</accession>
<dbReference type="EMBL" id="MU006701">
    <property type="protein sequence ID" value="KAF2633486.1"/>
    <property type="molecule type" value="Genomic_DNA"/>
</dbReference>
<sequence length="86" mass="9655">MDMRKIYAGTALPQMMYACSIWSNASAKGKLYTKKILNTLQSMPEPSAGPTRPHQRLRSMLRSSSFRLNNKYGNITPTLSLDCSQV</sequence>
<dbReference type="Proteomes" id="UP000799754">
    <property type="component" value="Unassembled WGS sequence"/>
</dbReference>
<reference evidence="1" key="1">
    <citation type="journal article" date="2020" name="Stud. Mycol.">
        <title>101 Dothideomycetes genomes: a test case for predicting lifestyles and emergence of pathogens.</title>
        <authorList>
            <person name="Haridas S."/>
            <person name="Albert R."/>
            <person name="Binder M."/>
            <person name="Bloem J."/>
            <person name="Labutti K."/>
            <person name="Salamov A."/>
            <person name="Andreopoulos B."/>
            <person name="Baker S."/>
            <person name="Barry K."/>
            <person name="Bills G."/>
            <person name="Bluhm B."/>
            <person name="Cannon C."/>
            <person name="Castanera R."/>
            <person name="Culley D."/>
            <person name="Daum C."/>
            <person name="Ezra D."/>
            <person name="Gonzalez J."/>
            <person name="Henrissat B."/>
            <person name="Kuo A."/>
            <person name="Liang C."/>
            <person name="Lipzen A."/>
            <person name="Lutzoni F."/>
            <person name="Magnuson J."/>
            <person name="Mondo S."/>
            <person name="Nolan M."/>
            <person name="Ohm R."/>
            <person name="Pangilinan J."/>
            <person name="Park H.-J."/>
            <person name="Ramirez L."/>
            <person name="Alfaro M."/>
            <person name="Sun H."/>
            <person name="Tritt A."/>
            <person name="Yoshinaga Y."/>
            <person name="Zwiers L.-H."/>
            <person name="Turgeon B."/>
            <person name="Goodwin S."/>
            <person name="Spatafora J."/>
            <person name="Crous P."/>
            <person name="Grigoriev I."/>
        </authorList>
    </citation>
    <scope>NUCLEOTIDE SEQUENCE</scope>
    <source>
        <strain evidence="1">CBS 525.71</strain>
    </source>
</reference>
<proteinExistence type="predicted"/>
<name>A0ACB6SGM0_9PLEO</name>
<keyword evidence="2" id="KW-1185">Reference proteome</keyword>
<evidence type="ECO:0000313" key="1">
    <source>
        <dbReference type="EMBL" id="KAF2633486.1"/>
    </source>
</evidence>
<comment type="caution">
    <text evidence="1">The sequence shown here is derived from an EMBL/GenBank/DDBJ whole genome shotgun (WGS) entry which is preliminary data.</text>
</comment>